<gene>
    <name evidence="5" type="ORF">Tsubulata_022897</name>
</gene>
<dbReference type="Proteomes" id="UP001141552">
    <property type="component" value="Unassembled WGS sequence"/>
</dbReference>
<evidence type="ECO:0000259" key="4">
    <source>
        <dbReference type="PROSITE" id="PS50081"/>
    </source>
</evidence>
<dbReference type="AlphaFoldDB" id="A0A9Q0JEH1"/>
<comment type="caution">
    <text evidence="5">The sequence shown here is derived from an EMBL/GenBank/DDBJ whole genome shotgun (WGS) entry which is preliminary data.</text>
</comment>
<dbReference type="EMBL" id="JAKUCV010003604">
    <property type="protein sequence ID" value="KAJ4838262.1"/>
    <property type="molecule type" value="Genomic_DNA"/>
</dbReference>
<feature type="domain" description="Phorbol-ester/DAG-type" evidence="4">
    <location>
        <begin position="184"/>
        <end position="234"/>
    </location>
</feature>
<organism evidence="5 6">
    <name type="scientific">Turnera subulata</name>
    <dbReference type="NCBI Taxonomy" id="218843"/>
    <lineage>
        <taxon>Eukaryota</taxon>
        <taxon>Viridiplantae</taxon>
        <taxon>Streptophyta</taxon>
        <taxon>Embryophyta</taxon>
        <taxon>Tracheophyta</taxon>
        <taxon>Spermatophyta</taxon>
        <taxon>Magnoliopsida</taxon>
        <taxon>eudicotyledons</taxon>
        <taxon>Gunneridae</taxon>
        <taxon>Pentapetalae</taxon>
        <taxon>rosids</taxon>
        <taxon>fabids</taxon>
        <taxon>Malpighiales</taxon>
        <taxon>Passifloraceae</taxon>
        <taxon>Turnera</taxon>
    </lineage>
</organism>
<dbReference type="GO" id="GO:0046872">
    <property type="term" value="F:metal ion binding"/>
    <property type="evidence" value="ECO:0007669"/>
    <property type="project" value="UniProtKB-KW"/>
</dbReference>
<feature type="domain" description="Phorbol-ester/DAG-type" evidence="4">
    <location>
        <begin position="123"/>
        <end position="175"/>
    </location>
</feature>
<dbReference type="InterPro" id="IPR004146">
    <property type="entry name" value="DC1"/>
</dbReference>
<reference evidence="5" key="1">
    <citation type="submission" date="2022-02" db="EMBL/GenBank/DDBJ databases">
        <authorList>
            <person name="Henning P.M."/>
            <person name="McCubbin A.G."/>
            <person name="Shore J.S."/>
        </authorList>
    </citation>
    <scope>NUCLEOTIDE SEQUENCE</scope>
    <source>
        <strain evidence="5">F60SS</strain>
        <tissue evidence="5">Leaves</tissue>
    </source>
</reference>
<proteinExistence type="predicted"/>
<dbReference type="SMART" id="SM00109">
    <property type="entry name" value="C1"/>
    <property type="match status" value="5"/>
</dbReference>
<evidence type="ECO:0000313" key="5">
    <source>
        <dbReference type="EMBL" id="KAJ4838262.1"/>
    </source>
</evidence>
<evidence type="ECO:0000256" key="3">
    <source>
        <dbReference type="ARBA" id="ARBA00022833"/>
    </source>
</evidence>
<dbReference type="InterPro" id="IPR046349">
    <property type="entry name" value="C1-like_sf"/>
</dbReference>
<dbReference type="OrthoDB" id="1884766at2759"/>
<evidence type="ECO:0000256" key="1">
    <source>
        <dbReference type="ARBA" id="ARBA00022723"/>
    </source>
</evidence>
<sequence>MKSRVEHFSHPHPLILKEEQEYCHWEEVICSCCSQPIRGGSGYSCSSSCSFHLHQHCIKMPKKIKRPLHSDPLVLVTDPSNQNRLCGVCREIVTKGFYYRCSLCNFHLDPKCAFTPRVLECQSHQFVCLKNSMSLKSFEFICNACGTLGVNRPHLCTTCQLMVHDRCLHLSPSIQIKQHPHPMNHTYFLEDVDSTNFNCGVCGAEMKADYGGYSCPDCTFLCHVACANEYTSDSRGASAGPDSAQLMSEIQHFSHGHPLVRIDEVSKDHNCDLCQLPIILPPFYSCRDCDFHLDHSCTKLANKIEYGAQTHPHPLVFRPDMGDSAVFYCNWCSQFSHGSYYACEECSLTVDVRCIKAMFEPFKHEAHEHSLFLPSSSNEIGEINLKTYLDLYRECSGCGCIPNLLRPKLRCKQCSFNLDFACATLPLKVINDRYDPHPLFLTYRSYDGEEASYEVYCQICGDERDSKHWFYHCRDCDFDAHPKCLLGRYPYLKLGGSYTHNNHPHPLTLVEQLEEKQEPACHTCGDACRYFVLECTAWGCNFIAHWSCCQQSACLFAAPYI</sequence>
<evidence type="ECO:0000313" key="6">
    <source>
        <dbReference type="Proteomes" id="UP001141552"/>
    </source>
</evidence>
<dbReference type="SUPFAM" id="SSF57889">
    <property type="entry name" value="Cysteine-rich domain"/>
    <property type="match status" value="5"/>
</dbReference>
<evidence type="ECO:0000256" key="2">
    <source>
        <dbReference type="ARBA" id="ARBA00022737"/>
    </source>
</evidence>
<keyword evidence="6" id="KW-1185">Reference proteome</keyword>
<accession>A0A9Q0JEH1</accession>
<dbReference type="PANTHER" id="PTHR32410:SF211">
    <property type="entry name" value="CYSTEINE_HISTIDINE-RICH C1 DOMAIN FAMILY PROTEIN"/>
    <property type="match status" value="1"/>
</dbReference>
<keyword evidence="1" id="KW-0479">Metal-binding</keyword>
<dbReference type="Pfam" id="PF03107">
    <property type="entry name" value="C1_2"/>
    <property type="match status" value="6"/>
</dbReference>
<name>A0A9Q0JEH1_9ROSI</name>
<dbReference type="PANTHER" id="PTHR32410">
    <property type="entry name" value="CYSTEINE/HISTIDINE-RICH C1 DOMAIN FAMILY PROTEIN"/>
    <property type="match status" value="1"/>
</dbReference>
<dbReference type="PROSITE" id="PS50081">
    <property type="entry name" value="ZF_DAG_PE_2"/>
    <property type="match status" value="2"/>
</dbReference>
<keyword evidence="3" id="KW-0862">Zinc</keyword>
<dbReference type="InterPro" id="IPR002219">
    <property type="entry name" value="PKC_DAG/PE"/>
</dbReference>
<keyword evidence="2" id="KW-0677">Repeat</keyword>
<dbReference type="InterPro" id="IPR053192">
    <property type="entry name" value="Vacuole_Formation_Reg"/>
</dbReference>
<protein>
    <recommendedName>
        <fullName evidence="4">Phorbol-ester/DAG-type domain-containing protein</fullName>
    </recommendedName>
</protein>
<reference evidence="5" key="2">
    <citation type="journal article" date="2023" name="Plants (Basel)">
        <title>Annotation of the Turnera subulata (Passifloraceae) Draft Genome Reveals the S-Locus Evolved after the Divergence of Turneroideae from Passifloroideae in a Stepwise Manner.</title>
        <authorList>
            <person name="Henning P.M."/>
            <person name="Roalson E.H."/>
            <person name="Mir W."/>
            <person name="McCubbin A.G."/>
            <person name="Shore J.S."/>
        </authorList>
    </citation>
    <scope>NUCLEOTIDE SEQUENCE</scope>
    <source>
        <strain evidence="5">F60SS</strain>
    </source>
</reference>